<dbReference type="GO" id="GO:0000981">
    <property type="term" value="F:DNA-binding transcription factor activity, RNA polymerase II-specific"/>
    <property type="evidence" value="ECO:0007669"/>
    <property type="project" value="TreeGrafter"/>
</dbReference>
<evidence type="ECO:0000259" key="2">
    <source>
        <dbReference type="PROSITE" id="PS50888"/>
    </source>
</evidence>
<dbReference type="GO" id="GO:0000977">
    <property type="term" value="F:RNA polymerase II transcription regulatory region sequence-specific DNA binding"/>
    <property type="evidence" value="ECO:0007669"/>
    <property type="project" value="TreeGrafter"/>
</dbReference>
<dbReference type="Pfam" id="PF00010">
    <property type="entry name" value="HLH"/>
    <property type="match status" value="1"/>
</dbReference>
<accession>A0A8R1DYB8</accession>
<proteinExistence type="predicted"/>
<dbReference type="GO" id="GO:0005634">
    <property type="term" value="C:nucleus"/>
    <property type="evidence" value="ECO:0007669"/>
    <property type="project" value="EnsemblMetazoa"/>
</dbReference>
<dbReference type="SUPFAM" id="SSF47459">
    <property type="entry name" value="HLH, helix-loop-helix DNA-binding domain"/>
    <property type="match status" value="1"/>
</dbReference>
<dbReference type="PANTHER" id="PTHR23349">
    <property type="entry name" value="BASIC HELIX-LOOP-HELIX TRANSCRIPTION FACTOR, TWIST"/>
    <property type="match status" value="1"/>
</dbReference>
<dbReference type="GO" id="GO:0005737">
    <property type="term" value="C:cytoplasm"/>
    <property type="evidence" value="ECO:0007669"/>
    <property type="project" value="EnsemblMetazoa"/>
</dbReference>
<evidence type="ECO:0000313" key="3">
    <source>
        <dbReference type="EnsemblMetazoa" id="CJA14004.1"/>
    </source>
</evidence>
<protein>
    <submittedName>
        <fullName evidence="3">BHLH domain-containing protein</fullName>
    </submittedName>
</protein>
<dbReference type="AlphaFoldDB" id="A0A8R1DYB8"/>
<dbReference type="OMA" id="IDRRMVG"/>
<feature type="compositionally biased region" description="Polar residues" evidence="1">
    <location>
        <begin position="1"/>
        <end position="14"/>
    </location>
</feature>
<dbReference type="InterPro" id="IPR050283">
    <property type="entry name" value="E-box_TF_Regulators"/>
</dbReference>
<reference evidence="3" key="2">
    <citation type="submission" date="2022-06" db="UniProtKB">
        <authorList>
            <consortium name="EnsemblMetazoa"/>
        </authorList>
    </citation>
    <scope>IDENTIFICATION</scope>
    <source>
        <strain evidence="3">DF5081</strain>
    </source>
</reference>
<dbReference type="Gene3D" id="4.10.280.10">
    <property type="entry name" value="Helix-loop-helix DNA-binding domain"/>
    <property type="match status" value="1"/>
</dbReference>
<dbReference type="EnsemblMetazoa" id="CJA14004.1">
    <property type="protein sequence ID" value="CJA14004.1"/>
    <property type="gene ID" value="WBGene00133208"/>
</dbReference>
<dbReference type="GO" id="GO:0003714">
    <property type="term" value="F:transcription corepressor activity"/>
    <property type="evidence" value="ECO:0007669"/>
    <property type="project" value="EnsemblMetazoa"/>
</dbReference>
<sequence length="229" mass="25882">MESSRGVSSATSQHQQEEPLDLSTGNGNGELTDDHVQIVQLIEACSHIFQQNLYAMFLQSMLDQAVSVQAPPVSNTSPLLEESSSPEKENIVFVRSKSNLILSPRKESDKEHSYEHQEHDCTPSPVEIRRRTSSGKIDRRMVGKNCSRRTEANARERNRVQQLSKKFDQLKECLPVEDDSKISKLATLKVACAYIAFLGSLLKDDNFAEEDDLRRNLHIELESAKTLRK</sequence>
<organism evidence="3 4">
    <name type="scientific">Caenorhabditis japonica</name>
    <dbReference type="NCBI Taxonomy" id="281687"/>
    <lineage>
        <taxon>Eukaryota</taxon>
        <taxon>Metazoa</taxon>
        <taxon>Ecdysozoa</taxon>
        <taxon>Nematoda</taxon>
        <taxon>Chromadorea</taxon>
        <taxon>Rhabditida</taxon>
        <taxon>Rhabditina</taxon>
        <taxon>Rhabditomorpha</taxon>
        <taxon>Rhabditoidea</taxon>
        <taxon>Rhabditidae</taxon>
        <taxon>Peloderinae</taxon>
        <taxon>Caenorhabditis</taxon>
    </lineage>
</organism>
<evidence type="ECO:0000313" key="4">
    <source>
        <dbReference type="Proteomes" id="UP000005237"/>
    </source>
</evidence>
<dbReference type="GO" id="GO:0000122">
    <property type="term" value="P:negative regulation of transcription by RNA polymerase II"/>
    <property type="evidence" value="ECO:0007669"/>
    <property type="project" value="EnsemblMetazoa"/>
</dbReference>
<feature type="compositionally biased region" description="Basic and acidic residues" evidence="1">
    <location>
        <begin position="106"/>
        <end position="121"/>
    </location>
</feature>
<keyword evidence="4" id="KW-1185">Reference proteome</keyword>
<dbReference type="PANTHER" id="PTHR23349:SF109">
    <property type="entry name" value="HELIX-LOOP-HELIX PROTEIN 10"/>
    <property type="match status" value="1"/>
</dbReference>
<dbReference type="PROSITE" id="PS50888">
    <property type="entry name" value="BHLH"/>
    <property type="match status" value="1"/>
</dbReference>
<reference evidence="4" key="1">
    <citation type="submission" date="2010-08" db="EMBL/GenBank/DDBJ databases">
        <authorList>
            <consortium name="Caenorhabditis japonica Sequencing Consortium"/>
            <person name="Wilson R.K."/>
        </authorList>
    </citation>
    <scope>NUCLEOTIDE SEQUENCE [LARGE SCALE GENOMIC DNA]</scope>
    <source>
        <strain evidence="4">DF5081</strain>
    </source>
</reference>
<dbReference type="GO" id="GO:0046982">
    <property type="term" value="F:protein heterodimerization activity"/>
    <property type="evidence" value="ECO:0007669"/>
    <property type="project" value="EnsemblMetazoa"/>
</dbReference>
<dbReference type="Proteomes" id="UP000005237">
    <property type="component" value="Unassembled WGS sequence"/>
</dbReference>
<evidence type="ECO:0000256" key="1">
    <source>
        <dbReference type="SAM" id="MobiDB-lite"/>
    </source>
</evidence>
<feature type="region of interest" description="Disordered" evidence="1">
    <location>
        <begin position="1"/>
        <end position="29"/>
    </location>
</feature>
<feature type="domain" description="BHLH" evidence="2">
    <location>
        <begin position="147"/>
        <end position="198"/>
    </location>
</feature>
<dbReference type="GO" id="GO:0032502">
    <property type="term" value="P:developmental process"/>
    <property type="evidence" value="ECO:0007669"/>
    <property type="project" value="TreeGrafter"/>
</dbReference>
<name>A0A8R1DYB8_CAEJA</name>
<dbReference type="SMART" id="SM00353">
    <property type="entry name" value="HLH"/>
    <property type="match status" value="1"/>
</dbReference>
<dbReference type="InterPro" id="IPR011598">
    <property type="entry name" value="bHLH_dom"/>
</dbReference>
<feature type="region of interest" description="Disordered" evidence="1">
    <location>
        <begin position="106"/>
        <end position="126"/>
    </location>
</feature>
<dbReference type="InterPro" id="IPR036638">
    <property type="entry name" value="HLH_DNA-bd_sf"/>
</dbReference>